<reference evidence="2 3" key="1">
    <citation type="submission" date="2019-06" db="EMBL/GenBank/DDBJ databases">
        <title>Draft genomes of female and male turbot (Scophthalmus maximus).</title>
        <authorList>
            <person name="Xu H."/>
            <person name="Xu X.-W."/>
            <person name="Shao C."/>
            <person name="Chen S."/>
        </authorList>
    </citation>
    <scope>NUCLEOTIDE SEQUENCE [LARGE SCALE GENOMIC DNA]</scope>
    <source>
        <strain evidence="2">Ysfricsl-2016a</strain>
        <tissue evidence="2">Blood</tissue>
    </source>
</reference>
<comment type="caution">
    <text evidence="2">The sequence shown here is derived from an EMBL/GenBank/DDBJ whole genome shotgun (WGS) entry which is preliminary data.</text>
</comment>
<name>A0A6A4RU19_SCOMX</name>
<sequence length="95" mass="10164">MSHRMLNVCDRNDSVKAADLRHGNKLEQGDRRGKRFKAPQNPGSAVTSTTSISGGKKNSHQSSGIDPLGEGKAKSSCDNMNQIWEHAAIGATEST</sequence>
<dbReference type="AlphaFoldDB" id="A0A6A4RU19"/>
<feature type="compositionally biased region" description="Polar residues" evidence="1">
    <location>
        <begin position="41"/>
        <end position="53"/>
    </location>
</feature>
<evidence type="ECO:0000313" key="3">
    <source>
        <dbReference type="Proteomes" id="UP000438429"/>
    </source>
</evidence>
<proteinExistence type="predicted"/>
<feature type="region of interest" description="Disordered" evidence="1">
    <location>
        <begin position="19"/>
        <end position="77"/>
    </location>
</feature>
<dbReference type="EMBL" id="VEVO01000022">
    <property type="protein sequence ID" value="KAF0023725.1"/>
    <property type="molecule type" value="Genomic_DNA"/>
</dbReference>
<dbReference type="Proteomes" id="UP000438429">
    <property type="component" value="Unassembled WGS sequence"/>
</dbReference>
<evidence type="ECO:0000313" key="2">
    <source>
        <dbReference type="EMBL" id="KAF0023725.1"/>
    </source>
</evidence>
<evidence type="ECO:0000256" key="1">
    <source>
        <dbReference type="SAM" id="MobiDB-lite"/>
    </source>
</evidence>
<protein>
    <submittedName>
        <fullName evidence="2">Uncharacterized protein</fullName>
    </submittedName>
</protein>
<accession>A0A6A4RU19</accession>
<gene>
    <name evidence="2" type="ORF">F2P81_024355</name>
</gene>
<feature type="compositionally biased region" description="Basic and acidic residues" evidence="1">
    <location>
        <begin position="19"/>
        <end position="31"/>
    </location>
</feature>
<organism evidence="2 3">
    <name type="scientific">Scophthalmus maximus</name>
    <name type="common">Turbot</name>
    <name type="synonym">Psetta maxima</name>
    <dbReference type="NCBI Taxonomy" id="52904"/>
    <lineage>
        <taxon>Eukaryota</taxon>
        <taxon>Metazoa</taxon>
        <taxon>Chordata</taxon>
        <taxon>Craniata</taxon>
        <taxon>Vertebrata</taxon>
        <taxon>Euteleostomi</taxon>
        <taxon>Actinopterygii</taxon>
        <taxon>Neopterygii</taxon>
        <taxon>Teleostei</taxon>
        <taxon>Neoteleostei</taxon>
        <taxon>Acanthomorphata</taxon>
        <taxon>Carangaria</taxon>
        <taxon>Pleuronectiformes</taxon>
        <taxon>Pleuronectoidei</taxon>
        <taxon>Scophthalmidae</taxon>
        <taxon>Scophthalmus</taxon>
    </lineage>
</organism>